<dbReference type="Pfam" id="PF13359">
    <property type="entry name" value="DDE_Tnp_4"/>
    <property type="match status" value="1"/>
</dbReference>
<reference evidence="4" key="1">
    <citation type="submission" date="2017-05" db="UniProtKB">
        <authorList>
            <consortium name="EnsemblMetazoa"/>
        </authorList>
    </citation>
    <scope>IDENTIFICATION</scope>
</reference>
<protein>
    <recommendedName>
        <fullName evidence="3">DDE Tnp4 domain-containing protein</fullName>
    </recommendedName>
</protein>
<proteinExistence type="predicted"/>
<dbReference type="OrthoDB" id="5969175at2759"/>
<dbReference type="InParanoid" id="A0A1X7V9U3"/>
<dbReference type="GO" id="GO:0046872">
    <property type="term" value="F:metal ion binding"/>
    <property type="evidence" value="ECO:0007669"/>
    <property type="project" value="UniProtKB-KW"/>
</dbReference>
<dbReference type="PANTHER" id="PTHR23080">
    <property type="entry name" value="THAP DOMAIN PROTEIN"/>
    <property type="match status" value="1"/>
</dbReference>
<dbReference type="EnsemblMetazoa" id="Aqu2.1.36758_001">
    <property type="protein sequence ID" value="Aqu2.1.36758_001"/>
    <property type="gene ID" value="Aqu2.1.36758"/>
</dbReference>
<dbReference type="InterPro" id="IPR027806">
    <property type="entry name" value="HARBI1_dom"/>
</dbReference>
<accession>A0A1X7V9U3</accession>
<evidence type="ECO:0000259" key="3">
    <source>
        <dbReference type="Pfam" id="PF13359"/>
    </source>
</evidence>
<keyword evidence="2" id="KW-0479">Metal-binding</keyword>
<comment type="cofactor">
    <cofactor evidence="1">
        <name>a divalent metal cation</name>
        <dbReference type="ChEBI" id="CHEBI:60240"/>
    </cofactor>
</comment>
<sequence>DLAIRGAYLEIPAFTRGKKQLSMAEVEKTRQLARLRIHVERVIRLLRNKYIILQGVLPITLVKRPSDTNVATIEKVFTVAAALTNTSSSIVFK</sequence>
<feature type="domain" description="DDE Tnp4" evidence="3">
    <location>
        <begin position="9"/>
        <end position="85"/>
    </location>
</feature>
<organism evidence="4">
    <name type="scientific">Amphimedon queenslandica</name>
    <name type="common">Sponge</name>
    <dbReference type="NCBI Taxonomy" id="400682"/>
    <lineage>
        <taxon>Eukaryota</taxon>
        <taxon>Metazoa</taxon>
        <taxon>Porifera</taxon>
        <taxon>Demospongiae</taxon>
        <taxon>Heteroscleromorpha</taxon>
        <taxon>Haplosclerida</taxon>
        <taxon>Niphatidae</taxon>
        <taxon>Amphimedon</taxon>
    </lineage>
</organism>
<name>A0A1X7V9U3_AMPQE</name>
<evidence type="ECO:0000313" key="4">
    <source>
        <dbReference type="EnsemblMetazoa" id="Aqu2.1.36758_001"/>
    </source>
</evidence>
<evidence type="ECO:0000256" key="1">
    <source>
        <dbReference type="ARBA" id="ARBA00001968"/>
    </source>
</evidence>
<dbReference type="AlphaFoldDB" id="A0A1X7V9U3"/>
<evidence type="ECO:0000256" key="2">
    <source>
        <dbReference type="ARBA" id="ARBA00022723"/>
    </source>
</evidence>